<dbReference type="EMBL" id="MU276166">
    <property type="protein sequence ID" value="KAI0040808.1"/>
    <property type="molecule type" value="Genomic_DNA"/>
</dbReference>
<keyword evidence="2" id="KW-1185">Reference proteome</keyword>
<sequence length="89" mass="9303">MADKVVLVTGCSEGGIGYHLAQTFAANGCKVYATARNVEKMSGLKVSNIELLALDVKSDASVKEVIDTIIEKEGRIDIVVNNAGIAAHG</sequence>
<accession>A0ACB8RB82</accession>
<organism evidence="1 2">
    <name type="scientific">Auriscalpium vulgare</name>
    <dbReference type="NCBI Taxonomy" id="40419"/>
    <lineage>
        <taxon>Eukaryota</taxon>
        <taxon>Fungi</taxon>
        <taxon>Dikarya</taxon>
        <taxon>Basidiomycota</taxon>
        <taxon>Agaricomycotina</taxon>
        <taxon>Agaricomycetes</taxon>
        <taxon>Russulales</taxon>
        <taxon>Auriscalpiaceae</taxon>
        <taxon>Auriscalpium</taxon>
    </lineage>
</organism>
<dbReference type="Proteomes" id="UP000814033">
    <property type="component" value="Unassembled WGS sequence"/>
</dbReference>
<comment type="caution">
    <text evidence="1">The sequence shown here is derived from an EMBL/GenBank/DDBJ whole genome shotgun (WGS) entry which is preliminary data.</text>
</comment>
<evidence type="ECO:0000313" key="1">
    <source>
        <dbReference type="EMBL" id="KAI0040808.1"/>
    </source>
</evidence>
<reference evidence="1" key="2">
    <citation type="journal article" date="2022" name="New Phytol.">
        <title>Evolutionary transition to the ectomycorrhizal habit in the genomes of a hyperdiverse lineage of mushroom-forming fungi.</title>
        <authorList>
            <person name="Looney B."/>
            <person name="Miyauchi S."/>
            <person name="Morin E."/>
            <person name="Drula E."/>
            <person name="Courty P.E."/>
            <person name="Kohler A."/>
            <person name="Kuo A."/>
            <person name="LaButti K."/>
            <person name="Pangilinan J."/>
            <person name="Lipzen A."/>
            <person name="Riley R."/>
            <person name="Andreopoulos W."/>
            <person name="He G."/>
            <person name="Johnson J."/>
            <person name="Nolan M."/>
            <person name="Tritt A."/>
            <person name="Barry K.W."/>
            <person name="Grigoriev I.V."/>
            <person name="Nagy L.G."/>
            <person name="Hibbett D."/>
            <person name="Henrissat B."/>
            <person name="Matheny P.B."/>
            <person name="Labbe J."/>
            <person name="Martin F.M."/>
        </authorList>
    </citation>
    <scope>NUCLEOTIDE SEQUENCE</scope>
    <source>
        <strain evidence="1">FP105234-sp</strain>
    </source>
</reference>
<name>A0ACB8RB82_9AGAM</name>
<reference evidence="1" key="1">
    <citation type="submission" date="2021-02" db="EMBL/GenBank/DDBJ databases">
        <authorList>
            <consortium name="DOE Joint Genome Institute"/>
            <person name="Ahrendt S."/>
            <person name="Looney B.P."/>
            <person name="Miyauchi S."/>
            <person name="Morin E."/>
            <person name="Drula E."/>
            <person name="Courty P.E."/>
            <person name="Chicoki N."/>
            <person name="Fauchery L."/>
            <person name="Kohler A."/>
            <person name="Kuo A."/>
            <person name="Labutti K."/>
            <person name="Pangilinan J."/>
            <person name="Lipzen A."/>
            <person name="Riley R."/>
            <person name="Andreopoulos W."/>
            <person name="He G."/>
            <person name="Johnson J."/>
            <person name="Barry K.W."/>
            <person name="Grigoriev I.V."/>
            <person name="Nagy L."/>
            <person name="Hibbett D."/>
            <person name="Henrissat B."/>
            <person name="Matheny P.B."/>
            <person name="Labbe J."/>
            <person name="Martin F."/>
        </authorList>
    </citation>
    <scope>NUCLEOTIDE SEQUENCE</scope>
    <source>
        <strain evidence="1">FP105234-sp</strain>
    </source>
</reference>
<gene>
    <name evidence="1" type="ORF">FA95DRAFT_1527261</name>
</gene>
<proteinExistence type="predicted"/>
<feature type="non-terminal residue" evidence="1">
    <location>
        <position position="89"/>
    </location>
</feature>
<evidence type="ECO:0000313" key="2">
    <source>
        <dbReference type="Proteomes" id="UP000814033"/>
    </source>
</evidence>
<protein>
    <submittedName>
        <fullName evidence="1">NAD(P)-binding protein</fullName>
    </submittedName>
</protein>